<protein>
    <submittedName>
        <fullName evidence="1">Phosphatidylserine lipase ABHD16A</fullName>
    </submittedName>
</protein>
<sequence length="93" mass="10936">MQYDALRSLLNLLWQHYRVSDEKKRILNYFSEHSGHFPLRVGDELDTNSKIQMALYLCRKYMLDLRSSHCTPLPASMFNVPTDDSTELQINQS</sequence>
<name>A0AAE1I2T1_9NEOP</name>
<dbReference type="Proteomes" id="UP001219518">
    <property type="component" value="Unassembled WGS sequence"/>
</dbReference>
<dbReference type="AlphaFoldDB" id="A0AAE1I2T1"/>
<evidence type="ECO:0000313" key="2">
    <source>
        <dbReference type="Proteomes" id="UP001219518"/>
    </source>
</evidence>
<evidence type="ECO:0000313" key="1">
    <source>
        <dbReference type="EMBL" id="KAK3932183.1"/>
    </source>
</evidence>
<keyword evidence="2" id="KW-1185">Reference proteome</keyword>
<dbReference type="EMBL" id="JAHWGI010001434">
    <property type="protein sequence ID" value="KAK3932183.1"/>
    <property type="molecule type" value="Genomic_DNA"/>
</dbReference>
<reference evidence="1" key="1">
    <citation type="submission" date="2021-07" db="EMBL/GenBank/DDBJ databases">
        <authorList>
            <person name="Catto M.A."/>
            <person name="Jacobson A."/>
            <person name="Kennedy G."/>
            <person name="Labadie P."/>
            <person name="Hunt B.G."/>
            <person name="Srinivasan R."/>
        </authorList>
    </citation>
    <scope>NUCLEOTIDE SEQUENCE</scope>
    <source>
        <strain evidence="1">PL_HMW_Pooled</strain>
        <tissue evidence="1">Head</tissue>
    </source>
</reference>
<proteinExistence type="predicted"/>
<comment type="caution">
    <text evidence="1">The sequence shown here is derived from an EMBL/GenBank/DDBJ whole genome shotgun (WGS) entry which is preliminary data.</text>
</comment>
<reference evidence="1" key="2">
    <citation type="journal article" date="2023" name="BMC Genomics">
        <title>Pest status, molecular evolution, and epigenetic factors derived from the genome assembly of Frankliniella fusca, a thysanopteran phytovirus vector.</title>
        <authorList>
            <person name="Catto M.A."/>
            <person name="Labadie P.E."/>
            <person name="Jacobson A.L."/>
            <person name="Kennedy G.G."/>
            <person name="Srinivasan R."/>
            <person name="Hunt B.G."/>
        </authorList>
    </citation>
    <scope>NUCLEOTIDE SEQUENCE</scope>
    <source>
        <strain evidence="1">PL_HMW_Pooled</strain>
    </source>
</reference>
<gene>
    <name evidence="1" type="ORF">KUF71_011511</name>
</gene>
<organism evidence="1 2">
    <name type="scientific">Frankliniella fusca</name>
    <dbReference type="NCBI Taxonomy" id="407009"/>
    <lineage>
        <taxon>Eukaryota</taxon>
        <taxon>Metazoa</taxon>
        <taxon>Ecdysozoa</taxon>
        <taxon>Arthropoda</taxon>
        <taxon>Hexapoda</taxon>
        <taxon>Insecta</taxon>
        <taxon>Pterygota</taxon>
        <taxon>Neoptera</taxon>
        <taxon>Paraneoptera</taxon>
        <taxon>Thysanoptera</taxon>
        <taxon>Terebrantia</taxon>
        <taxon>Thripoidea</taxon>
        <taxon>Thripidae</taxon>
        <taxon>Frankliniella</taxon>
    </lineage>
</organism>
<accession>A0AAE1I2T1</accession>